<accession>A0A3A9Z641</accession>
<dbReference type="InterPro" id="IPR043129">
    <property type="entry name" value="ATPase_NBD"/>
</dbReference>
<dbReference type="Pfam" id="PF00480">
    <property type="entry name" value="ROK"/>
    <property type="match status" value="1"/>
</dbReference>
<dbReference type="Pfam" id="PF13412">
    <property type="entry name" value="HTH_24"/>
    <property type="match status" value="1"/>
</dbReference>
<proteinExistence type="inferred from homology"/>
<reference evidence="2 3" key="1">
    <citation type="journal article" date="2014" name="Int. J. Syst. Evol. Microbiol.">
        <title>Streptomyces hoynatensis sp. nov., isolated from deep marine sediment.</title>
        <authorList>
            <person name="Veyisoglu A."/>
            <person name="Sahin N."/>
        </authorList>
    </citation>
    <scope>NUCLEOTIDE SEQUENCE [LARGE SCALE GENOMIC DNA]</scope>
    <source>
        <strain evidence="2 3">KCTC 29097</strain>
    </source>
</reference>
<dbReference type="SUPFAM" id="SSF46785">
    <property type="entry name" value="Winged helix' DNA-binding domain"/>
    <property type="match status" value="1"/>
</dbReference>
<dbReference type="EMBL" id="RBAL01000004">
    <property type="protein sequence ID" value="RKN43775.1"/>
    <property type="molecule type" value="Genomic_DNA"/>
</dbReference>
<dbReference type="InterPro" id="IPR036390">
    <property type="entry name" value="WH_DNA-bd_sf"/>
</dbReference>
<dbReference type="Gene3D" id="1.10.10.10">
    <property type="entry name" value="Winged helix-like DNA-binding domain superfamily/Winged helix DNA-binding domain"/>
    <property type="match status" value="1"/>
</dbReference>
<dbReference type="SUPFAM" id="SSF53067">
    <property type="entry name" value="Actin-like ATPase domain"/>
    <property type="match status" value="1"/>
</dbReference>
<evidence type="ECO:0000313" key="3">
    <source>
        <dbReference type="Proteomes" id="UP000272474"/>
    </source>
</evidence>
<dbReference type="CDD" id="cd00090">
    <property type="entry name" value="HTH_ARSR"/>
    <property type="match status" value="1"/>
</dbReference>
<sequence length="393" mass="41982">MTSEQRGDRPSIEAWEAVSPSARPIIRELLVTGPRTRTELARRLGLSTGSLTRLTKPLVRCGLLVERGIVHDETHGHPTRPLDLVAGDYHFLGVKITADGMYGVVTDLRAEVVAEHAEPLGARTPEAVAAQVAALRDRLARESVPPVAAGVTLGGNPSPLGGAGQLATFDAPFLGWRQVPLESVLHETLKIPCVVRNDVAALAHGQHWFGAARGLTDFALVTIGAGIGYALCLGGRVLESTEEDLVEFGHHILDPGGPMCPVGHRGCVGSYLSTEAILSAAAYGLHRPVQPEEIARRAGEGNAVCQDIVRQGSWALGVLAATIANLTGVKTVLIAGESLEVVRAGRRHIAEGMRRRRLHHHRPIDMRMLSSSFSEWARGGAVEAVRTFVVEGR</sequence>
<keyword evidence="3" id="KW-1185">Reference proteome</keyword>
<protein>
    <submittedName>
        <fullName evidence="2">ROK family transcriptional regulator</fullName>
    </submittedName>
</protein>
<dbReference type="Gene3D" id="3.30.420.40">
    <property type="match status" value="2"/>
</dbReference>
<comment type="caution">
    <text evidence="2">The sequence shown here is derived from an EMBL/GenBank/DDBJ whole genome shotgun (WGS) entry which is preliminary data.</text>
</comment>
<dbReference type="Proteomes" id="UP000272474">
    <property type="component" value="Unassembled WGS sequence"/>
</dbReference>
<gene>
    <name evidence="2" type="ORF">D7294_08600</name>
</gene>
<dbReference type="AlphaFoldDB" id="A0A3A9Z641"/>
<evidence type="ECO:0000313" key="2">
    <source>
        <dbReference type="EMBL" id="RKN43775.1"/>
    </source>
</evidence>
<organism evidence="2 3">
    <name type="scientific">Streptomyces hoynatensis</name>
    <dbReference type="NCBI Taxonomy" id="1141874"/>
    <lineage>
        <taxon>Bacteria</taxon>
        <taxon>Bacillati</taxon>
        <taxon>Actinomycetota</taxon>
        <taxon>Actinomycetes</taxon>
        <taxon>Kitasatosporales</taxon>
        <taxon>Streptomycetaceae</taxon>
        <taxon>Streptomyces</taxon>
    </lineage>
</organism>
<dbReference type="InterPro" id="IPR011991">
    <property type="entry name" value="ArsR-like_HTH"/>
</dbReference>
<dbReference type="PANTHER" id="PTHR18964:SF149">
    <property type="entry name" value="BIFUNCTIONAL UDP-N-ACETYLGLUCOSAMINE 2-EPIMERASE_N-ACETYLMANNOSAMINE KINASE"/>
    <property type="match status" value="1"/>
</dbReference>
<comment type="similarity">
    <text evidence="1">Belongs to the ROK (NagC/XylR) family.</text>
</comment>
<dbReference type="InterPro" id="IPR036388">
    <property type="entry name" value="WH-like_DNA-bd_sf"/>
</dbReference>
<dbReference type="InterPro" id="IPR000600">
    <property type="entry name" value="ROK"/>
</dbReference>
<name>A0A3A9Z641_9ACTN</name>
<evidence type="ECO:0000256" key="1">
    <source>
        <dbReference type="ARBA" id="ARBA00006479"/>
    </source>
</evidence>
<dbReference type="PANTHER" id="PTHR18964">
    <property type="entry name" value="ROK (REPRESSOR, ORF, KINASE) FAMILY"/>
    <property type="match status" value="1"/>
</dbReference>